<reference evidence="3 4" key="1">
    <citation type="journal article" date="2023" name="Sci. Data">
        <title>Genome assembly of the Korean intertidal mud-creeper Batillaria attramentaria.</title>
        <authorList>
            <person name="Patra A.K."/>
            <person name="Ho P.T."/>
            <person name="Jun S."/>
            <person name="Lee S.J."/>
            <person name="Kim Y."/>
            <person name="Won Y.J."/>
        </authorList>
    </citation>
    <scope>NUCLEOTIDE SEQUENCE [LARGE SCALE GENOMIC DNA]</scope>
    <source>
        <strain evidence="3">Wonlab-2016</strain>
    </source>
</reference>
<keyword evidence="4" id="KW-1185">Reference proteome</keyword>
<evidence type="ECO:0000259" key="2">
    <source>
        <dbReference type="SMART" id="SM00731"/>
    </source>
</evidence>
<dbReference type="InterPro" id="IPR006640">
    <property type="entry name" value="SprT-like_domain"/>
</dbReference>
<organism evidence="3 4">
    <name type="scientific">Batillaria attramentaria</name>
    <dbReference type="NCBI Taxonomy" id="370345"/>
    <lineage>
        <taxon>Eukaryota</taxon>
        <taxon>Metazoa</taxon>
        <taxon>Spiralia</taxon>
        <taxon>Lophotrochozoa</taxon>
        <taxon>Mollusca</taxon>
        <taxon>Gastropoda</taxon>
        <taxon>Caenogastropoda</taxon>
        <taxon>Sorbeoconcha</taxon>
        <taxon>Cerithioidea</taxon>
        <taxon>Batillariidae</taxon>
        <taxon>Batillaria</taxon>
    </lineage>
</organism>
<dbReference type="Pfam" id="PF10263">
    <property type="entry name" value="SprT-like"/>
    <property type="match status" value="1"/>
</dbReference>
<sequence>MIGTILQQLLNTENNGADIKDPAARRFYRRFKERREDVVDKYFKLFNRTIFDNKLPVDLEIEWKNRLLKTAGFCIQENIDDRREAHIELASKVCDTPERIRDVLVHELCHAASWLIDGVRDCHGPGWRYWADKANKTHPEIPPVSPYHEYSITTKTGRHSKSVDIDNYVCGHCDGRIQLLRVRHGKKARPISHNPREPSSFALFLRENYRKVKRRNKELSSSEIMKQLSEEFARKNKSKGDGKGDNFRKQKKRKRSEELSGGDVTVGLRSQAAGSEVEIEVDSSEDDFA</sequence>
<dbReference type="PANTHER" id="PTHR23099">
    <property type="entry name" value="TRANSCRIPTIONAL REGULATOR"/>
    <property type="match status" value="1"/>
</dbReference>
<name>A0ABD0J0I1_9CAEN</name>
<dbReference type="EMBL" id="JACVVK020000793">
    <property type="protein sequence ID" value="KAK7445504.1"/>
    <property type="molecule type" value="Genomic_DNA"/>
</dbReference>
<feature type="compositionally biased region" description="Acidic residues" evidence="1">
    <location>
        <begin position="277"/>
        <end position="289"/>
    </location>
</feature>
<dbReference type="Proteomes" id="UP001519460">
    <property type="component" value="Unassembled WGS sequence"/>
</dbReference>
<comment type="caution">
    <text evidence="3">The sequence shown here is derived from an EMBL/GenBank/DDBJ whole genome shotgun (WGS) entry which is preliminary data.</text>
</comment>
<feature type="compositionally biased region" description="Basic and acidic residues" evidence="1">
    <location>
        <begin position="232"/>
        <end position="248"/>
    </location>
</feature>
<accession>A0ABD0J0I1</accession>
<gene>
    <name evidence="3" type="ORF">BaRGS_00040344</name>
</gene>
<dbReference type="Gene3D" id="1.10.30.10">
    <property type="entry name" value="High mobility group box domain"/>
    <property type="match status" value="1"/>
</dbReference>
<feature type="domain" description="SprT-like" evidence="2">
    <location>
        <begin position="36"/>
        <end position="180"/>
    </location>
</feature>
<dbReference type="GO" id="GO:0006974">
    <property type="term" value="P:DNA damage response"/>
    <property type="evidence" value="ECO:0007669"/>
    <property type="project" value="UniProtKB-ARBA"/>
</dbReference>
<dbReference type="AlphaFoldDB" id="A0ABD0J0I1"/>
<evidence type="ECO:0000313" key="3">
    <source>
        <dbReference type="EMBL" id="KAK7445504.1"/>
    </source>
</evidence>
<proteinExistence type="predicted"/>
<dbReference type="SMART" id="SM00731">
    <property type="entry name" value="SprT"/>
    <property type="match status" value="1"/>
</dbReference>
<protein>
    <recommendedName>
        <fullName evidence="2">SprT-like domain-containing protein</fullName>
    </recommendedName>
</protein>
<evidence type="ECO:0000313" key="4">
    <source>
        <dbReference type="Proteomes" id="UP001519460"/>
    </source>
</evidence>
<dbReference type="SUPFAM" id="SSF47095">
    <property type="entry name" value="HMG-box"/>
    <property type="match status" value="1"/>
</dbReference>
<evidence type="ECO:0000256" key="1">
    <source>
        <dbReference type="SAM" id="MobiDB-lite"/>
    </source>
</evidence>
<dbReference type="InterPro" id="IPR036910">
    <property type="entry name" value="HMG_box_dom_sf"/>
</dbReference>
<feature type="region of interest" description="Disordered" evidence="1">
    <location>
        <begin position="232"/>
        <end position="289"/>
    </location>
</feature>
<dbReference type="PANTHER" id="PTHR23099:SF0">
    <property type="entry name" value="GERM CELL NUCLEAR ACIDIC PROTEIN"/>
    <property type="match status" value="1"/>
</dbReference>
<dbReference type="CDD" id="cd00084">
    <property type="entry name" value="HMG-box_SF"/>
    <property type="match status" value="1"/>
</dbReference>